<accession>A0A485M573</accession>
<dbReference type="InterPro" id="IPR005247">
    <property type="entry name" value="YbhB_YbcL/LppC-like"/>
</dbReference>
<dbReference type="SUPFAM" id="SSF49777">
    <property type="entry name" value="PEBP-like"/>
    <property type="match status" value="1"/>
</dbReference>
<dbReference type="CDD" id="cd00865">
    <property type="entry name" value="PEBP_bact_arch"/>
    <property type="match status" value="1"/>
</dbReference>
<dbReference type="Pfam" id="PF01161">
    <property type="entry name" value="PBP"/>
    <property type="match status" value="1"/>
</dbReference>
<dbReference type="EMBL" id="CAADRM010000132">
    <property type="protein sequence ID" value="VFU17463.1"/>
    <property type="molecule type" value="Genomic_DNA"/>
</dbReference>
<dbReference type="PANTHER" id="PTHR30289:SF1">
    <property type="entry name" value="PEBP (PHOSPHATIDYLETHANOLAMINE-BINDING PROTEIN) FAMILY PROTEIN"/>
    <property type="match status" value="1"/>
</dbReference>
<dbReference type="Gene3D" id="3.90.280.10">
    <property type="entry name" value="PEBP-like"/>
    <property type="match status" value="1"/>
</dbReference>
<organism evidence="1">
    <name type="scientific">anaerobic digester metagenome</name>
    <dbReference type="NCBI Taxonomy" id="1263854"/>
    <lineage>
        <taxon>unclassified sequences</taxon>
        <taxon>metagenomes</taxon>
        <taxon>ecological metagenomes</taxon>
    </lineage>
</organism>
<name>A0A485M573_9ZZZZ</name>
<dbReference type="NCBIfam" id="TIGR00481">
    <property type="entry name" value="YbhB/YbcL family Raf kinase inhibitor-like protein"/>
    <property type="match status" value="1"/>
</dbReference>
<reference evidence="1" key="1">
    <citation type="submission" date="2019-03" db="EMBL/GenBank/DDBJ databases">
        <authorList>
            <person name="Hao L."/>
        </authorList>
    </citation>
    <scope>NUCLEOTIDE SEQUENCE</scope>
</reference>
<evidence type="ECO:0000313" key="1">
    <source>
        <dbReference type="EMBL" id="VFU17463.1"/>
    </source>
</evidence>
<dbReference type="AlphaFoldDB" id="A0A485M573"/>
<proteinExistence type="predicted"/>
<sequence>MFRHWFPVLMGTLLLTCALMLPAHAGREGGEQMEITSQAFGQGGMIPPKYTCKGENVSPPIAWKKVPEGTKSITIICEDPDAPRGIWVHWVYYDIPPQASPLPENIPAVERPAVGGTQGITDSLTIGYEGPCPPSGTHRYIFRVFAVDTELNLPPGSTKEEVLASMEGHLLGMGELMGRFSK</sequence>
<dbReference type="InterPro" id="IPR008914">
    <property type="entry name" value="PEBP"/>
</dbReference>
<protein>
    <recommendedName>
        <fullName evidence="2">YbhB/YbcL family Raf kinase inhibitor-like protein</fullName>
    </recommendedName>
</protein>
<gene>
    <name evidence="1" type="ORF">SCFA_660082</name>
</gene>
<dbReference type="InterPro" id="IPR036610">
    <property type="entry name" value="PEBP-like_sf"/>
</dbReference>
<dbReference type="PANTHER" id="PTHR30289">
    <property type="entry name" value="UNCHARACTERIZED PROTEIN YBCL-RELATED"/>
    <property type="match status" value="1"/>
</dbReference>
<evidence type="ECO:0008006" key="2">
    <source>
        <dbReference type="Google" id="ProtNLM"/>
    </source>
</evidence>